<name>M1Z5B1_9FIRM</name>
<dbReference type="RefSeq" id="WP_005582573.1">
    <property type="nucleotide sequence ID" value="NZ_LT669839.1"/>
</dbReference>
<dbReference type="Proteomes" id="UP000245423">
    <property type="component" value="Chromosome 1"/>
</dbReference>
<dbReference type="HOGENOM" id="CLU_018675_0_0_9"/>
<accession>M1Z5B1</accession>
<reference evidence="2 3" key="1">
    <citation type="submission" date="2016-11" db="EMBL/GenBank/DDBJ databases">
        <authorList>
            <person name="Manzoor S."/>
        </authorList>
    </citation>
    <scope>NUCLEOTIDE SEQUENCE [LARGE SCALE GENOMIC DNA]</scope>
    <source>
        <strain evidence="2">Clostridium ultunense strain Esp</strain>
    </source>
</reference>
<organism evidence="2 3">
    <name type="scientific">[Clostridium] ultunense Esp</name>
    <dbReference type="NCBI Taxonomy" id="1288971"/>
    <lineage>
        <taxon>Bacteria</taxon>
        <taxon>Bacillati</taxon>
        <taxon>Bacillota</taxon>
        <taxon>Tissierellia</taxon>
        <taxon>Tissierellales</taxon>
        <taxon>Tepidimicrobiaceae</taxon>
        <taxon>Schnuerera</taxon>
    </lineage>
</organism>
<dbReference type="AlphaFoldDB" id="M1Z5B1"/>
<dbReference type="OrthoDB" id="9815841at2"/>
<sequence length="579" mass="64701">MKRFLSFLMIFTMIFSFSTLGLAEIDRNETIYVNLNHDGTTKNIKVVNHISGNSKEEYYTDYGQYEDLKVLVDGVDPIIEDHTIKWPTVFLGNRDIYYEGSLNKDLPMTIDIDYFLDGKEIEGEELAGKSGNLKINISIKNSTDLTTQFQIPLNLDIFSNIKVGNGVNSVIGKTMTVVFTHLPIENQEFSIEAKGENIELDPILIASTPSNIPLPKNLGEDIGSFSEGINKMSKAARELEEGSFELTKGTISLKEGLKTLSSGIGKFYSGFNEISTNSQILTKGLLDFNNGFKLLTDNILGLWNGINNLNHGFNEIKTETQNIQEGISSFNQGTKEVNKGFEQLKDGLNELNSNHKDLVTLAESLSSSNDPRVRALAEGVIKEGIAIDALSQGANNSFNGLIILGEKVNELDLGFQEYNKGINTIGYGLNELIQQLKPLPEELENMYKGHSQLTEGINSIFNGFEPMTRSFEELNNKTKSLPNKVDKLIDGQNNITKGISTLNDEGLLKIKNSIDGFSILDESDNKYTSFVHDKNENNTTFQFIMQTPAIKLVPERKEIELRVEGKKSFFERFLSLFRK</sequence>
<feature type="signal peptide" evidence="1">
    <location>
        <begin position="1"/>
        <end position="23"/>
    </location>
</feature>
<proteinExistence type="predicted"/>
<evidence type="ECO:0008006" key="4">
    <source>
        <dbReference type="Google" id="ProtNLM"/>
    </source>
</evidence>
<evidence type="ECO:0000256" key="1">
    <source>
        <dbReference type="SAM" id="SignalP"/>
    </source>
</evidence>
<protein>
    <recommendedName>
        <fullName evidence="4">X-X-X-Leu-X-X-Gly heptad repeat-containing protein</fullName>
    </recommendedName>
</protein>
<keyword evidence="1" id="KW-0732">Signal</keyword>
<gene>
    <name evidence="2" type="ORF">CUESP1_3107</name>
</gene>
<dbReference type="EMBL" id="LT669839">
    <property type="protein sequence ID" value="SHD78435.1"/>
    <property type="molecule type" value="Genomic_DNA"/>
</dbReference>
<dbReference type="Gene3D" id="1.10.287.950">
    <property type="entry name" value="Methyl-accepting chemotaxis protein"/>
    <property type="match status" value="1"/>
</dbReference>
<keyword evidence="3" id="KW-1185">Reference proteome</keyword>
<evidence type="ECO:0000313" key="3">
    <source>
        <dbReference type="Proteomes" id="UP000245423"/>
    </source>
</evidence>
<evidence type="ECO:0000313" key="2">
    <source>
        <dbReference type="EMBL" id="SHD78435.1"/>
    </source>
</evidence>
<feature type="chain" id="PRO_5015096421" description="X-X-X-Leu-X-X-Gly heptad repeat-containing protein" evidence="1">
    <location>
        <begin position="24"/>
        <end position="579"/>
    </location>
</feature>